<evidence type="ECO:0000313" key="2">
    <source>
        <dbReference type="EMBL" id="MDG0794809.1"/>
    </source>
</evidence>
<reference evidence="2 3" key="1">
    <citation type="submission" date="2022-10" db="EMBL/GenBank/DDBJ databases">
        <title>Comparative genomic analysis of Cohnella hashimotonis sp. nov., isolated from the International Space Station.</title>
        <authorList>
            <person name="Simpson A."/>
            <person name="Venkateswaran K."/>
        </authorList>
    </citation>
    <scope>NUCLEOTIDE SEQUENCE [LARGE SCALE GENOMIC DNA]</scope>
    <source>
        <strain evidence="2 3">DSM 18997</strain>
    </source>
</reference>
<name>A0A9X4QPW5_9BACL</name>
<gene>
    <name evidence="2" type="ORF">OMP38_31260</name>
</gene>
<protein>
    <submittedName>
        <fullName evidence="2">Type VI secretion system tube protein Hcp</fullName>
    </submittedName>
</protein>
<organism evidence="2 3">
    <name type="scientific">Cohnella ginsengisoli</name>
    <dbReference type="NCBI Taxonomy" id="425004"/>
    <lineage>
        <taxon>Bacteria</taxon>
        <taxon>Bacillati</taxon>
        <taxon>Bacillota</taxon>
        <taxon>Bacilli</taxon>
        <taxon>Bacillales</taxon>
        <taxon>Paenibacillaceae</taxon>
        <taxon>Cohnella</taxon>
    </lineage>
</organism>
<dbReference type="RefSeq" id="WP_277568534.1">
    <property type="nucleotide sequence ID" value="NZ_JAPDHZ010000008.1"/>
</dbReference>
<dbReference type="Gene3D" id="2.30.110.20">
    <property type="entry name" value="Hcp1-like"/>
    <property type="match status" value="1"/>
</dbReference>
<accession>A0A9X4QPW5</accession>
<dbReference type="InterPro" id="IPR008514">
    <property type="entry name" value="T6SS_Hcp"/>
</dbReference>
<evidence type="ECO:0000256" key="1">
    <source>
        <dbReference type="SAM" id="SignalP"/>
    </source>
</evidence>
<dbReference type="AlphaFoldDB" id="A0A9X4QPW5"/>
<sequence>MLARLLKWGLIAALVSGMLLLSPFRQSASAAEADLPSILLTLEGIPGEFDGKDNQIKDAIAVNSFQYGVTTETLPGGSGSPGKPQPSAVAVSKAFDSSSLPLLRALTEGKAIKDGYLYFQKRSAGQSRTYMVVHLTDVRVTGYSCASSSQRPDESIYLSAQSVLFKYMPEQPGGGTDPIPAGEVTTKYHFDPIQAVTSKGNPYVKGFNVTLRADGTGGVPAQTRYRVNGGDWIDYSGPFEIYAADTHTVEYYSVGSDGRIEATNVMNFDQGTFTGHGSY</sequence>
<feature type="chain" id="PRO_5040976434" evidence="1">
    <location>
        <begin position="31"/>
        <end position="279"/>
    </location>
</feature>
<keyword evidence="1" id="KW-0732">Signal</keyword>
<proteinExistence type="predicted"/>
<dbReference type="InterPro" id="IPR036624">
    <property type="entry name" value="Hcp1-lik_sf"/>
</dbReference>
<feature type="signal peptide" evidence="1">
    <location>
        <begin position="1"/>
        <end position="30"/>
    </location>
</feature>
<comment type="caution">
    <text evidence="2">The sequence shown here is derived from an EMBL/GenBank/DDBJ whole genome shotgun (WGS) entry which is preliminary data.</text>
</comment>
<dbReference type="SUPFAM" id="SSF141452">
    <property type="entry name" value="Hcp1-like"/>
    <property type="match status" value="1"/>
</dbReference>
<dbReference type="Proteomes" id="UP001153387">
    <property type="component" value="Unassembled WGS sequence"/>
</dbReference>
<evidence type="ECO:0000313" key="3">
    <source>
        <dbReference type="Proteomes" id="UP001153387"/>
    </source>
</evidence>
<keyword evidence="3" id="KW-1185">Reference proteome</keyword>
<dbReference type="Pfam" id="PF05638">
    <property type="entry name" value="T6SS_HCP"/>
    <property type="match status" value="1"/>
</dbReference>
<dbReference type="EMBL" id="JAPDHZ010000008">
    <property type="protein sequence ID" value="MDG0794809.1"/>
    <property type="molecule type" value="Genomic_DNA"/>
</dbReference>